<evidence type="ECO:0000256" key="4">
    <source>
        <dbReference type="ARBA" id="ARBA00022630"/>
    </source>
</evidence>
<accession>A0A7Y9LT50</accession>
<dbReference type="GO" id="GO:0009636">
    <property type="term" value="P:response to toxic substance"/>
    <property type="evidence" value="ECO:0007669"/>
    <property type="project" value="UniProtKB-KW"/>
</dbReference>
<protein>
    <recommendedName>
        <fullName evidence="8">Propionate 3-nitronate monooxygenase</fullName>
    </recommendedName>
</protein>
<comment type="catalytic activity">
    <reaction evidence="9">
        <text>3 propionate 3-nitronate + 3 O2 + H2O = 3 3-oxopropanoate + 2 nitrate + nitrite + H2O2 + 3 H(+)</text>
        <dbReference type="Rhea" id="RHEA:57332"/>
        <dbReference type="ChEBI" id="CHEBI:15377"/>
        <dbReference type="ChEBI" id="CHEBI:15378"/>
        <dbReference type="ChEBI" id="CHEBI:15379"/>
        <dbReference type="ChEBI" id="CHEBI:16240"/>
        <dbReference type="ChEBI" id="CHEBI:16301"/>
        <dbReference type="ChEBI" id="CHEBI:17632"/>
        <dbReference type="ChEBI" id="CHEBI:33190"/>
        <dbReference type="ChEBI" id="CHEBI:136067"/>
    </reaction>
</comment>
<dbReference type="PROSITE" id="PS00912">
    <property type="entry name" value="DHODEHASE_2"/>
    <property type="match status" value="1"/>
</dbReference>
<dbReference type="GO" id="GO:0018580">
    <property type="term" value="F:nitronate monooxygenase activity"/>
    <property type="evidence" value="ECO:0007669"/>
    <property type="project" value="InterPro"/>
</dbReference>
<dbReference type="PANTHER" id="PTHR42747:SF3">
    <property type="entry name" value="NITRONATE MONOOXYGENASE-RELATED"/>
    <property type="match status" value="1"/>
</dbReference>
<evidence type="ECO:0000256" key="1">
    <source>
        <dbReference type="ARBA" id="ARBA00001917"/>
    </source>
</evidence>
<dbReference type="InterPro" id="IPR004136">
    <property type="entry name" value="NMO"/>
</dbReference>
<dbReference type="EMBL" id="JACBYQ010000001">
    <property type="protein sequence ID" value="NYE95114.1"/>
    <property type="molecule type" value="Genomic_DNA"/>
</dbReference>
<proteinExistence type="inferred from homology"/>
<evidence type="ECO:0000256" key="8">
    <source>
        <dbReference type="ARBA" id="ARBA00031155"/>
    </source>
</evidence>
<evidence type="ECO:0000256" key="3">
    <source>
        <dbReference type="ARBA" id="ARBA00022575"/>
    </source>
</evidence>
<keyword evidence="6 10" id="KW-0560">Oxidoreductase</keyword>
<dbReference type="GO" id="GO:0016627">
    <property type="term" value="F:oxidoreductase activity, acting on the CH-CH group of donors"/>
    <property type="evidence" value="ECO:0007669"/>
    <property type="project" value="InterPro"/>
</dbReference>
<dbReference type="InterPro" id="IPR001295">
    <property type="entry name" value="Dihydroorotate_DH_CS"/>
</dbReference>
<dbReference type="SUPFAM" id="SSF51412">
    <property type="entry name" value="Inosine monophosphate dehydrogenase (IMPDH)"/>
    <property type="match status" value="1"/>
</dbReference>
<dbReference type="Proteomes" id="UP000521748">
    <property type="component" value="Unassembled WGS sequence"/>
</dbReference>
<comment type="similarity">
    <text evidence="2">Belongs to the nitronate monooxygenase family. NMO class I subfamily.</text>
</comment>
<dbReference type="Pfam" id="PF03060">
    <property type="entry name" value="NMO"/>
    <property type="match status" value="1"/>
</dbReference>
<reference evidence="10 11" key="1">
    <citation type="submission" date="2020-07" db="EMBL/GenBank/DDBJ databases">
        <title>Sequencing the genomes of 1000 actinobacteria strains.</title>
        <authorList>
            <person name="Klenk H.-P."/>
        </authorList>
    </citation>
    <scope>NUCLEOTIDE SEQUENCE [LARGE SCALE GENOMIC DNA]</scope>
    <source>
        <strain evidence="10 11">DSM 102047</strain>
    </source>
</reference>
<dbReference type="Gene3D" id="3.20.20.70">
    <property type="entry name" value="Aldolase class I"/>
    <property type="match status" value="1"/>
</dbReference>
<comment type="caution">
    <text evidence="10">The sequence shown here is derived from an EMBL/GenBank/DDBJ whole genome shotgun (WGS) entry which is preliminary data.</text>
</comment>
<dbReference type="GO" id="GO:0006207">
    <property type="term" value="P:'de novo' pyrimidine nucleobase biosynthetic process"/>
    <property type="evidence" value="ECO:0007669"/>
    <property type="project" value="InterPro"/>
</dbReference>
<name>A0A7Y9LT50_9MICC</name>
<evidence type="ECO:0000256" key="5">
    <source>
        <dbReference type="ARBA" id="ARBA00022643"/>
    </source>
</evidence>
<keyword evidence="4" id="KW-0285">Flavoprotein</keyword>
<keyword evidence="5" id="KW-0288">FMN</keyword>
<evidence type="ECO:0000256" key="9">
    <source>
        <dbReference type="ARBA" id="ARBA00049401"/>
    </source>
</evidence>
<dbReference type="CDD" id="cd04730">
    <property type="entry name" value="NPD_like"/>
    <property type="match status" value="1"/>
</dbReference>
<evidence type="ECO:0000256" key="7">
    <source>
        <dbReference type="ARBA" id="ARBA00023033"/>
    </source>
</evidence>
<comment type="cofactor">
    <cofactor evidence="1">
        <name>FMN</name>
        <dbReference type="ChEBI" id="CHEBI:58210"/>
    </cofactor>
</comment>
<evidence type="ECO:0000256" key="6">
    <source>
        <dbReference type="ARBA" id="ARBA00023002"/>
    </source>
</evidence>
<sequence>MAGGVSTPGLVVAAARAGALGFLAGGYKSSGALAEQIAAVRSETENFGVNLFVPDSRPVDAEALAAYRTELAAEAERYGVPLPELNPEADDDGWQQKLELLGEQPVAFVSFTFGAPAREEVRSLQALGSKVLITVTSGDEAKVATERGADALIVQHSSAGGHSGAFLDPDKPEYPDALADLLIELRSVSPLPLIGAGGISDSTTAAMSLDCGAEAVQLGTAFLCATEAGTREAHRQALLGGRFIRTARTRAFSGRWARGLENRFIREHPGAPQAYPQIHHLTSPLRAAAAAAGDPEGVNLWAGTGFAQARAASTAEILADLESGL</sequence>
<dbReference type="PANTHER" id="PTHR42747">
    <property type="entry name" value="NITRONATE MONOOXYGENASE-RELATED"/>
    <property type="match status" value="1"/>
</dbReference>
<evidence type="ECO:0000256" key="2">
    <source>
        <dbReference type="ARBA" id="ARBA00009881"/>
    </source>
</evidence>
<keyword evidence="3" id="KW-0216">Detoxification</keyword>
<dbReference type="InterPro" id="IPR013785">
    <property type="entry name" value="Aldolase_TIM"/>
</dbReference>
<gene>
    <name evidence="10" type="ORF">FHU41_001335</name>
</gene>
<keyword evidence="7 10" id="KW-0503">Monooxygenase</keyword>
<evidence type="ECO:0000313" key="10">
    <source>
        <dbReference type="EMBL" id="NYE95114.1"/>
    </source>
</evidence>
<keyword evidence="11" id="KW-1185">Reference proteome</keyword>
<organism evidence="10 11">
    <name type="scientific">Psychromicrobium silvestre</name>
    <dbReference type="NCBI Taxonomy" id="1645614"/>
    <lineage>
        <taxon>Bacteria</taxon>
        <taxon>Bacillati</taxon>
        <taxon>Actinomycetota</taxon>
        <taxon>Actinomycetes</taxon>
        <taxon>Micrococcales</taxon>
        <taxon>Micrococcaceae</taxon>
        <taxon>Psychromicrobium</taxon>
    </lineage>
</organism>
<evidence type="ECO:0000313" key="11">
    <source>
        <dbReference type="Proteomes" id="UP000521748"/>
    </source>
</evidence>
<dbReference type="AlphaFoldDB" id="A0A7Y9LT50"/>